<evidence type="ECO:0000313" key="3">
    <source>
        <dbReference type="Proteomes" id="UP001595973"/>
    </source>
</evidence>
<dbReference type="Gene3D" id="3.40.50.300">
    <property type="entry name" value="P-loop containing nucleotide triphosphate hydrolases"/>
    <property type="match status" value="1"/>
</dbReference>
<dbReference type="InterPro" id="IPR027417">
    <property type="entry name" value="P-loop_NTPase"/>
</dbReference>
<name>A0ABV9KBY9_9RHOB</name>
<sequence length="387" mass="42045">MNARTLNLTSLKVEPSARRPVRVAVCGEVNSGKSSVINAMVRQVVTPDLFGQDHRPVFHIRHGSKPHALVNFDTGESELYDRIDRCPDLVHALSCEIVVNAPQLAGLELIEVSLPEDGMIPPPTQTLLANADLLVWTTIASQAWRLSERTLVARMPRSLHQRATLVVTRSDNIKSRDDLRRIHRRLVAETYEFFDDIVFLRAARKLIGASTESDLAFERSGGRELCGVIGEFAGEIAAIPGRLDLPAPRRRPATALPTEPATDPDAAAPHSATLRELREMAGGMNGLLSAGIAHDAGLNRLAGGSGLAESTAALCRDLWARPLAEGGIAVAPEDGPALIEMDGHYLLIQPAADGAGLLFLLCYSGKITRGLARNALLRMTRIWDRRR</sequence>
<evidence type="ECO:0008006" key="4">
    <source>
        <dbReference type="Google" id="ProtNLM"/>
    </source>
</evidence>
<keyword evidence="3" id="KW-1185">Reference proteome</keyword>
<evidence type="ECO:0000313" key="2">
    <source>
        <dbReference type="EMBL" id="MFC4667404.1"/>
    </source>
</evidence>
<feature type="compositionally biased region" description="Low complexity" evidence="1">
    <location>
        <begin position="253"/>
        <end position="267"/>
    </location>
</feature>
<gene>
    <name evidence="2" type="ORF">ACFO5X_02455</name>
</gene>
<protein>
    <recommendedName>
        <fullName evidence="4">G domain-containing protein</fullName>
    </recommendedName>
</protein>
<organism evidence="2 3">
    <name type="scientific">Seohaeicola nanhaiensis</name>
    <dbReference type="NCBI Taxonomy" id="1387282"/>
    <lineage>
        <taxon>Bacteria</taxon>
        <taxon>Pseudomonadati</taxon>
        <taxon>Pseudomonadota</taxon>
        <taxon>Alphaproteobacteria</taxon>
        <taxon>Rhodobacterales</taxon>
        <taxon>Roseobacteraceae</taxon>
        <taxon>Seohaeicola</taxon>
    </lineage>
</organism>
<evidence type="ECO:0000256" key="1">
    <source>
        <dbReference type="SAM" id="MobiDB-lite"/>
    </source>
</evidence>
<proteinExistence type="predicted"/>
<dbReference type="Proteomes" id="UP001595973">
    <property type="component" value="Unassembled WGS sequence"/>
</dbReference>
<dbReference type="RefSeq" id="WP_380715542.1">
    <property type="nucleotide sequence ID" value="NZ_JBHSGI010000002.1"/>
</dbReference>
<accession>A0ABV9KBY9</accession>
<feature type="region of interest" description="Disordered" evidence="1">
    <location>
        <begin position="247"/>
        <end position="267"/>
    </location>
</feature>
<dbReference type="EMBL" id="JBHSGI010000002">
    <property type="protein sequence ID" value="MFC4667404.1"/>
    <property type="molecule type" value="Genomic_DNA"/>
</dbReference>
<reference evidence="3" key="1">
    <citation type="journal article" date="2019" name="Int. J. Syst. Evol. Microbiol.">
        <title>The Global Catalogue of Microorganisms (GCM) 10K type strain sequencing project: providing services to taxonomists for standard genome sequencing and annotation.</title>
        <authorList>
            <consortium name="The Broad Institute Genomics Platform"/>
            <consortium name="The Broad Institute Genome Sequencing Center for Infectious Disease"/>
            <person name="Wu L."/>
            <person name="Ma J."/>
        </authorList>
    </citation>
    <scope>NUCLEOTIDE SEQUENCE [LARGE SCALE GENOMIC DNA]</scope>
    <source>
        <strain evidence="3">CGMCC 4.7283</strain>
    </source>
</reference>
<comment type="caution">
    <text evidence="2">The sequence shown here is derived from an EMBL/GenBank/DDBJ whole genome shotgun (WGS) entry which is preliminary data.</text>
</comment>
<dbReference type="SUPFAM" id="SSF52540">
    <property type="entry name" value="P-loop containing nucleoside triphosphate hydrolases"/>
    <property type="match status" value="1"/>
</dbReference>